<evidence type="ECO:0000256" key="4">
    <source>
        <dbReference type="ARBA" id="ARBA00022679"/>
    </source>
</evidence>
<comment type="caution">
    <text evidence="9">The sequence shown here is derived from an EMBL/GenBank/DDBJ whole genome shotgun (WGS) entry which is preliminary data.</text>
</comment>
<dbReference type="SMART" id="SM00387">
    <property type="entry name" value="HATPase_c"/>
    <property type="match status" value="1"/>
</dbReference>
<dbReference type="CDD" id="cd00130">
    <property type="entry name" value="PAS"/>
    <property type="match status" value="5"/>
</dbReference>
<dbReference type="Pfam" id="PF13426">
    <property type="entry name" value="PAS_9"/>
    <property type="match status" value="4"/>
</dbReference>
<dbReference type="Pfam" id="PF00512">
    <property type="entry name" value="HisKA"/>
    <property type="match status" value="1"/>
</dbReference>
<gene>
    <name evidence="9" type="ORF">GD597_20770</name>
</gene>
<dbReference type="PRINTS" id="PR00344">
    <property type="entry name" value="BCTRLSENSOR"/>
</dbReference>
<reference evidence="9" key="1">
    <citation type="submission" date="2019-10" db="EMBL/GenBank/DDBJ databases">
        <title>Draft genome sequence of Panacibacter sp. KCS-6.</title>
        <authorList>
            <person name="Yim K.J."/>
        </authorList>
    </citation>
    <scope>NUCLEOTIDE SEQUENCE</scope>
    <source>
        <strain evidence="9">KCS-6</strain>
    </source>
</reference>
<keyword evidence="5" id="KW-0418">Kinase</keyword>
<dbReference type="Gene3D" id="3.30.565.10">
    <property type="entry name" value="Histidine kinase-like ATPase, C-terminal domain"/>
    <property type="match status" value="1"/>
</dbReference>
<protein>
    <recommendedName>
        <fullName evidence="2">histidine kinase</fullName>
        <ecNumber evidence="2">2.7.13.3</ecNumber>
    </recommendedName>
</protein>
<dbReference type="SUPFAM" id="SSF55785">
    <property type="entry name" value="PYP-like sensor domain (PAS domain)"/>
    <property type="match status" value="6"/>
</dbReference>
<feature type="domain" description="PAS" evidence="7">
    <location>
        <begin position="399"/>
        <end position="469"/>
    </location>
</feature>
<name>A0A8J8FHW2_9BACT</name>
<evidence type="ECO:0000256" key="1">
    <source>
        <dbReference type="ARBA" id="ARBA00000085"/>
    </source>
</evidence>
<dbReference type="InterPro" id="IPR052162">
    <property type="entry name" value="Sensor_kinase/Photoreceptor"/>
</dbReference>
<feature type="domain" description="PAS" evidence="7">
    <location>
        <begin position="142"/>
        <end position="184"/>
    </location>
</feature>
<evidence type="ECO:0000256" key="5">
    <source>
        <dbReference type="ARBA" id="ARBA00022777"/>
    </source>
</evidence>
<dbReference type="Gene3D" id="1.10.287.130">
    <property type="match status" value="1"/>
</dbReference>
<feature type="domain" description="PAS" evidence="7">
    <location>
        <begin position="654"/>
        <end position="725"/>
    </location>
</feature>
<dbReference type="GO" id="GO:0000155">
    <property type="term" value="F:phosphorelay sensor kinase activity"/>
    <property type="evidence" value="ECO:0007669"/>
    <property type="project" value="InterPro"/>
</dbReference>
<feature type="domain" description="PAC" evidence="8">
    <location>
        <begin position="474"/>
        <end position="525"/>
    </location>
</feature>
<comment type="catalytic activity">
    <reaction evidence="1">
        <text>ATP + protein L-histidine = ADP + protein N-phospho-L-histidine.</text>
        <dbReference type="EC" id="2.7.13.3"/>
    </reaction>
</comment>
<keyword evidence="4" id="KW-0808">Transferase</keyword>
<sequence length="1020" mass="115716">MNTRESNHFAFSKSTSEDARMALQNLLSTFSNTAKDAILAAIINNPNAGICITDKDGFIVAINEAFSTLSGYSKAELTGSYFTKFLPAATQKEQQLLYHKNGYKVPVFILDELLEKQAHNSYNITILTETKINGESINTHIANEKFRDIIGNAMHAFFIQSSTGAILENNDATLELFGYSAIELPQVNINELFDINSQEWQDIINTRANTGKAKGEVKAIKKNGEVFSCEIFTVAFTDKGNQQCIGNVVMDLSLIKKQAIELQQINHEMEIILDNTEEVFFVINTQLEILTFNKAAKIKTARFLNINLNKGLSFLALVPSKKQKLFANAFANLQMGKTIHTKHTFLYASEMACIYDIVFTPISDEYGNNNKFIVNARDITAEEIANREIKKSRHMIKLNERRYRALVENGADAVVILTEDAKPLYVSPSAYKILGYKEEDADHLDMFSLTHSEDIPYVIDVWQKVLENPGIPIRGYTSRILHKNGTWRWMEDTITNLLHDPSVNGIVDNFRDVTDKIEADEKLIKSFKEISDYKFALDESCIVDISDQHGTILQVNDNFVKISKYSAAEVVGKNHNIVNSGYHDKAFFENLWQTVNAGKVWRGEIRNKAKDGSLYWVDATIVPFLNEDGKPYQYLAITNDISHRKEAENALEISNERFELASKATSDAIWDWDLVSHTKHWGQGFTTLFGHTIEDHAYPYSWKEHIHPDDREEVVQSIYDAINGNGNIWNKEYRYLKYDGTYAFVHDKGLIVRNSQQKGIRMIGAINDISERKLAEQQLKELNLALSLKADELSTSNADLQAFAYIASHDLQEPLRMVTSFLDLLERKYGNKIDETSKQYIHFAVDGAERMKVLIKDLLAYSRVGTRALEIEKVNVSEVVEEIKQTLFNDFDDNKATLITENLPTYIMAGKTAFTQLLQNLVGNALKYQPPGNTPIIIITAEQQPNHWLFCVKDNGIGLDPKFYDKIFVVFQRLHNRDDYSGTGIGLAICKKIVERYNGKIWVTSTPGKGSSFYFSLPIK</sequence>
<dbReference type="Proteomes" id="UP000598971">
    <property type="component" value="Unassembled WGS sequence"/>
</dbReference>
<dbReference type="PROSITE" id="PS50109">
    <property type="entry name" value="HIS_KIN"/>
    <property type="match status" value="1"/>
</dbReference>
<proteinExistence type="predicted"/>
<keyword evidence="10" id="KW-1185">Reference proteome</keyword>
<dbReference type="Pfam" id="PF02518">
    <property type="entry name" value="HATPase_c"/>
    <property type="match status" value="1"/>
</dbReference>
<dbReference type="InterPro" id="IPR035965">
    <property type="entry name" value="PAS-like_dom_sf"/>
</dbReference>
<dbReference type="EMBL" id="WHPF01000021">
    <property type="protein sequence ID" value="NNV57910.1"/>
    <property type="molecule type" value="Genomic_DNA"/>
</dbReference>
<dbReference type="InterPro" id="IPR003661">
    <property type="entry name" value="HisK_dim/P_dom"/>
</dbReference>
<dbReference type="AlphaFoldDB" id="A0A8J8FHW2"/>
<dbReference type="InterPro" id="IPR000014">
    <property type="entry name" value="PAS"/>
</dbReference>
<dbReference type="InterPro" id="IPR001610">
    <property type="entry name" value="PAC"/>
</dbReference>
<evidence type="ECO:0000256" key="3">
    <source>
        <dbReference type="ARBA" id="ARBA00022553"/>
    </source>
</evidence>
<dbReference type="Gene3D" id="3.30.450.20">
    <property type="entry name" value="PAS domain"/>
    <property type="match status" value="6"/>
</dbReference>
<dbReference type="RefSeq" id="WP_171609862.1">
    <property type="nucleotide sequence ID" value="NZ_WHPF01000021.1"/>
</dbReference>
<dbReference type="InterPro" id="IPR000700">
    <property type="entry name" value="PAS-assoc_C"/>
</dbReference>
<accession>A0A8J8FHW2</accession>
<dbReference type="CDD" id="cd00082">
    <property type="entry name" value="HisKA"/>
    <property type="match status" value="1"/>
</dbReference>
<evidence type="ECO:0000313" key="10">
    <source>
        <dbReference type="Proteomes" id="UP000598971"/>
    </source>
</evidence>
<dbReference type="Pfam" id="PF08447">
    <property type="entry name" value="PAS_3"/>
    <property type="match status" value="2"/>
</dbReference>
<feature type="domain" description="PAS" evidence="7">
    <location>
        <begin position="35"/>
        <end position="79"/>
    </location>
</feature>
<dbReference type="PANTHER" id="PTHR43304:SF1">
    <property type="entry name" value="PAC DOMAIN-CONTAINING PROTEIN"/>
    <property type="match status" value="1"/>
</dbReference>
<dbReference type="EC" id="2.7.13.3" evidence="2"/>
<dbReference type="SMART" id="SM00388">
    <property type="entry name" value="HisKA"/>
    <property type="match status" value="1"/>
</dbReference>
<dbReference type="SMART" id="SM00091">
    <property type="entry name" value="PAS"/>
    <property type="match status" value="6"/>
</dbReference>
<evidence type="ECO:0000256" key="2">
    <source>
        <dbReference type="ARBA" id="ARBA00012438"/>
    </source>
</evidence>
<dbReference type="InterPro" id="IPR036890">
    <property type="entry name" value="HATPase_C_sf"/>
</dbReference>
<dbReference type="SUPFAM" id="SSF55874">
    <property type="entry name" value="ATPase domain of HSP90 chaperone/DNA topoisomerase II/histidine kinase"/>
    <property type="match status" value="1"/>
</dbReference>
<dbReference type="InterPro" id="IPR036097">
    <property type="entry name" value="HisK_dim/P_sf"/>
</dbReference>
<dbReference type="InterPro" id="IPR013655">
    <property type="entry name" value="PAS_fold_3"/>
</dbReference>
<evidence type="ECO:0000259" key="6">
    <source>
        <dbReference type="PROSITE" id="PS50109"/>
    </source>
</evidence>
<dbReference type="InterPro" id="IPR003594">
    <property type="entry name" value="HATPase_dom"/>
</dbReference>
<dbReference type="FunFam" id="3.30.565.10:FF:000006">
    <property type="entry name" value="Sensor histidine kinase WalK"/>
    <property type="match status" value="1"/>
</dbReference>
<feature type="domain" description="PAC" evidence="8">
    <location>
        <begin position="729"/>
        <end position="781"/>
    </location>
</feature>
<dbReference type="SMART" id="SM00086">
    <property type="entry name" value="PAC"/>
    <property type="match status" value="4"/>
</dbReference>
<keyword evidence="3" id="KW-0597">Phosphoprotein</keyword>
<feature type="domain" description="Histidine kinase" evidence="6">
    <location>
        <begin position="806"/>
        <end position="1020"/>
    </location>
</feature>
<dbReference type="NCBIfam" id="TIGR00229">
    <property type="entry name" value="sensory_box"/>
    <property type="match status" value="5"/>
</dbReference>
<organism evidence="9 10">
    <name type="scientific">Limnovirga soli</name>
    <dbReference type="NCBI Taxonomy" id="2656915"/>
    <lineage>
        <taxon>Bacteria</taxon>
        <taxon>Pseudomonadati</taxon>
        <taxon>Bacteroidota</taxon>
        <taxon>Chitinophagia</taxon>
        <taxon>Chitinophagales</taxon>
        <taxon>Chitinophagaceae</taxon>
        <taxon>Limnovirga</taxon>
    </lineage>
</organism>
<dbReference type="InterPro" id="IPR004358">
    <property type="entry name" value="Sig_transdc_His_kin-like_C"/>
</dbReference>
<dbReference type="SUPFAM" id="SSF47384">
    <property type="entry name" value="Homodimeric domain of signal transducing histidine kinase"/>
    <property type="match status" value="1"/>
</dbReference>
<dbReference type="PROSITE" id="PS50113">
    <property type="entry name" value="PAC"/>
    <property type="match status" value="3"/>
</dbReference>
<dbReference type="PANTHER" id="PTHR43304">
    <property type="entry name" value="PHYTOCHROME-LIKE PROTEIN CPH1"/>
    <property type="match status" value="1"/>
</dbReference>
<feature type="domain" description="PAC" evidence="8">
    <location>
        <begin position="601"/>
        <end position="653"/>
    </location>
</feature>
<dbReference type="PROSITE" id="PS50112">
    <property type="entry name" value="PAS"/>
    <property type="match status" value="4"/>
</dbReference>
<dbReference type="InterPro" id="IPR005467">
    <property type="entry name" value="His_kinase_dom"/>
</dbReference>
<evidence type="ECO:0000259" key="8">
    <source>
        <dbReference type="PROSITE" id="PS50113"/>
    </source>
</evidence>
<evidence type="ECO:0000313" key="9">
    <source>
        <dbReference type="EMBL" id="NNV57910.1"/>
    </source>
</evidence>
<evidence type="ECO:0000259" key="7">
    <source>
        <dbReference type="PROSITE" id="PS50112"/>
    </source>
</evidence>